<keyword evidence="2" id="KW-0813">Transport</keyword>
<proteinExistence type="predicted"/>
<feature type="transmembrane region" description="Helical" evidence="7">
    <location>
        <begin position="372"/>
        <end position="390"/>
    </location>
</feature>
<dbReference type="InterPro" id="IPR020846">
    <property type="entry name" value="MFS_dom"/>
</dbReference>
<evidence type="ECO:0000256" key="5">
    <source>
        <dbReference type="ARBA" id="ARBA00022989"/>
    </source>
</evidence>
<comment type="subcellular location">
    <subcellularLocation>
        <location evidence="1">Cell membrane</location>
        <topology evidence="1">Multi-pass membrane protein</topology>
    </subcellularLocation>
</comment>
<evidence type="ECO:0000256" key="2">
    <source>
        <dbReference type="ARBA" id="ARBA00022448"/>
    </source>
</evidence>
<dbReference type="PANTHER" id="PTHR23517:SF2">
    <property type="entry name" value="MULTIDRUG RESISTANCE PROTEIN MDTH"/>
    <property type="match status" value="1"/>
</dbReference>
<evidence type="ECO:0000256" key="4">
    <source>
        <dbReference type="ARBA" id="ARBA00022692"/>
    </source>
</evidence>
<dbReference type="InterPro" id="IPR050171">
    <property type="entry name" value="MFS_Transporters"/>
</dbReference>
<evidence type="ECO:0000313" key="10">
    <source>
        <dbReference type="Proteomes" id="UP000183487"/>
    </source>
</evidence>
<sequence length="409" mass="43238">MSEYKFYTLLVSRLLTTAANQGTTPFLVLLLAAVFHFTAATAVAAVGAMLLLGRFLSVPTGTLIDRFGARKVVLLSLLSSFVSYVFLSCATNHPGSYVLLALFIVFRTIGLASQLIGFRVIVAKYTSDEKISSRASWAGSVVSVGTVLGATIAGPMVAAQNYFLLCFVAATCELISIASMVVATRDLDFSTRSAHRNDVAQTKLSDPESLRDFLYVTAVTACLLQVILLTLATYLKVVHHHAEFASVFYGIQAAALMLLLPLAGKVFKKSSLSESYALYSLGTIVLFAGIAAVGLAHTVSGLVAVAILGFAAVLSQLLATPTADSFIVRSVGRHNIGQVYGRVSNAFAIGNLAGIGISAAMLSMIANARWLPIAYLAIGTVGIVATGFLAHKGNRRLASALRKNCRETV</sequence>
<feature type="transmembrane region" description="Helical" evidence="7">
    <location>
        <begin position="276"/>
        <end position="296"/>
    </location>
</feature>
<evidence type="ECO:0000256" key="6">
    <source>
        <dbReference type="ARBA" id="ARBA00023136"/>
    </source>
</evidence>
<feature type="transmembrane region" description="Helical" evidence="7">
    <location>
        <begin position="162"/>
        <end position="183"/>
    </location>
</feature>
<dbReference type="EMBL" id="FNKP01000004">
    <property type="protein sequence ID" value="SDR54476.1"/>
    <property type="molecule type" value="Genomic_DNA"/>
</dbReference>
<reference evidence="10" key="1">
    <citation type="submission" date="2016-10" db="EMBL/GenBank/DDBJ databases">
        <authorList>
            <person name="Varghese N."/>
        </authorList>
    </citation>
    <scope>NUCLEOTIDE SEQUENCE [LARGE SCALE GENOMIC DNA]</scope>
    <source>
        <strain evidence="10">GAS106B</strain>
    </source>
</reference>
<feature type="transmembrane region" description="Helical" evidence="7">
    <location>
        <begin position="26"/>
        <end position="52"/>
    </location>
</feature>
<keyword evidence="6 7" id="KW-0472">Membrane</keyword>
<dbReference type="PROSITE" id="PS50850">
    <property type="entry name" value="MFS"/>
    <property type="match status" value="1"/>
</dbReference>
<accession>A0A1H1JX11</accession>
<dbReference type="InterPro" id="IPR011701">
    <property type="entry name" value="MFS"/>
</dbReference>
<dbReference type="GO" id="GO:0005886">
    <property type="term" value="C:plasma membrane"/>
    <property type="evidence" value="ECO:0007669"/>
    <property type="project" value="UniProtKB-SubCell"/>
</dbReference>
<dbReference type="GO" id="GO:0022857">
    <property type="term" value="F:transmembrane transporter activity"/>
    <property type="evidence" value="ECO:0007669"/>
    <property type="project" value="InterPro"/>
</dbReference>
<feature type="transmembrane region" description="Helical" evidence="7">
    <location>
        <begin position="343"/>
        <end position="366"/>
    </location>
</feature>
<dbReference type="SUPFAM" id="SSF103473">
    <property type="entry name" value="MFS general substrate transporter"/>
    <property type="match status" value="1"/>
</dbReference>
<evidence type="ECO:0000256" key="1">
    <source>
        <dbReference type="ARBA" id="ARBA00004651"/>
    </source>
</evidence>
<name>A0A1H1JX11_9BURK</name>
<feature type="transmembrane region" description="Helical" evidence="7">
    <location>
        <begin position="72"/>
        <end position="91"/>
    </location>
</feature>
<evidence type="ECO:0000313" key="9">
    <source>
        <dbReference type="EMBL" id="SDR54476.1"/>
    </source>
</evidence>
<dbReference type="Pfam" id="PF07690">
    <property type="entry name" value="MFS_1"/>
    <property type="match status" value="1"/>
</dbReference>
<evidence type="ECO:0000259" key="8">
    <source>
        <dbReference type="PROSITE" id="PS50850"/>
    </source>
</evidence>
<keyword evidence="4 7" id="KW-0812">Transmembrane</keyword>
<dbReference type="RefSeq" id="WP_074774106.1">
    <property type="nucleotide sequence ID" value="NZ_FNKP01000004.1"/>
</dbReference>
<organism evidence="9 10">
    <name type="scientific">Paraburkholderia fungorum</name>
    <dbReference type="NCBI Taxonomy" id="134537"/>
    <lineage>
        <taxon>Bacteria</taxon>
        <taxon>Pseudomonadati</taxon>
        <taxon>Pseudomonadota</taxon>
        <taxon>Betaproteobacteria</taxon>
        <taxon>Burkholderiales</taxon>
        <taxon>Burkholderiaceae</taxon>
        <taxon>Paraburkholderia</taxon>
    </lineage>
</organism>
<feature type="transmembrane region" description="Helical" evidence="7">
    <location>
        <begin position="97"/>
        <end position="122"/>
    </location>
</feature>
<feature type="transmembrane region" description="Helical" evidence="7">
    <location>
        <begin position="302"/>
        <end position="323"/>
    </location>
</feature>
<dbReference type="PANTHER" id="PTHR23517">
    <property type="entry name" value="RESISTANCE PROTEIN MDTM, PUTATIVE-RELATED-RELATED"/>
    <property type="match status" value="1"/>
</dbReference>
<feature type="transmembrane region" description="Helical" evidence="7">
    <location>
        <begin position="213"/>
        <end position="235"/>
    </location>
</feature>
<feature type="domain" description="Major facilitator superfamily (MFS) profile" evidence="8">
    <location>
        <begin position="1"/>
        <end position="188"/>
    </location>
</feature>
<gene>
    <name evidence="9" type="ORF">SAMN05443245_7436</name>
</gene>
<dbReference type="InterPro" id="IPR036259">
    <property type="entry name" value="MFS_trans_sf"/>
</dbReference>
<keyword evidence="10" id="KW-1185">Reference proteome</keyword>
<protein>
    <submittedName>
        <fullName evidence="9">Major Facilitator Superfamily protein</fullName>
    </submittedName>
</protein>
<evidence type="ECO:0000256" key="7">
    <source>
        <dbReference type="SAM" id="Phobius"/>
    </source>
</evidence>
<feature type="transmembrane region" description="Helical" evidence="7">
    <location>
        <begin position="134"/>
        <end position="156"/>
    </location>
</feature>
<dbReference type="Proteomes" id="UP000183487">
    <property type="component" value="Unassembled WGS sequence"/>
</dbReference>
<keyword evidence="3" id="KW-1003">Cell membrane</keyword>
<evidence type="ECO:0000256" key="3">
    <source>
        <dbReference type="ARBA" id="ARBA00022475"/>
    </source>
</evidence>
<feature type="transmembrane region" description="Helical" evidence="7">
    <location>
        <begin position="247"/>
        <end position="264"/>
    </location>
</feature>
<dbReference type="Gene3D" id="1.20.1250.20">
    <property type="entry name" value="MFS general substrate transporter like domains"/>
    <property type="match status" value="1"/>
</dbReference>
<keyword evidence="5 7" id="KW-1133">Transmembrane helix</keyword>
<dbReference type="AlphaFoldDB" id="A0A1H1JX11"/>